<evidence type="ECO:0000313" key="2">
    <source>
        <dbReference type="EMBL" id="RZF41321.1"/>
    </source>
</evidence>
<comment type="caution">
    <text evidence="2">The sequence shown here is derived from an EMBL/GenBank/DDBJ whole genome shotgun (WGS) entry which is preliminary data.</text>
</comment>
<dbReference type="EMBL" id="QKKF02038182">
    <property type="protein sequence ID" value="RZF31831.1"/>
    <property type="molecule type" value="Genomic_DNA"/>
</dbReference>
<accession>A0A482X7P0</accession>
<reference evidence="2 3" key="1">
    <citation type="journal article" date="2017" name="Gigascience">
        <title>Genome sequence of the small brown planthopper, Laodelphax striatellus.</title>
        <authorList>
            <person name="Zhu J."/>
            <person name="Jiang F."/>
            <person name="Wang X."/>
            <person name="Yang P."/>
            <person name="Bao Y."/>
            <person name="Zhao W."/>
            <person name="Wang W."/>
            <person name="Lu H."/>
            <person name="Wang Q."/>
            <person name="Cui N."/>
            <person name="Li J."/>
            <person name="Chen X."/>
            <person name="Luo L."/>
            <person name="Yu J."/>
            <person name="Kang L."/>
            <person name="Cui F."/>
        </authorList>
    </citation>
    <scope>NUCLEOTIDE SEQUENCE [LARGE SCALE GENOMIC DNA]</scope>
    <source>
        <strain evidence="2">Lst14</strain>
        <tissue evidence="2">Whole body</tissue>
    </source>
</reference>
<dbReference type="AlphaFoldDB" id="A0A482X7P0"/>
<keyword evidence="3" id="KW-1185">Reference proteome</keyword>
<organism evidence="2 3">
    <name type="scientific">Laodelphax striatellus</name>
    <name type="common">Small brown planthopper</name>
    <name type="synonym">Delphax striatella</name>
    <dbReference type="NCBI Taxonomy" id="195883"/>
    <lineage>
        <taxon>Eukaryota</taxon>
        <taxon>Metazoa</taxon>
        <taxon>Ecdysozoa</taxon>
        <taxon>Arthropoda</taxon>
        <taxon>Hexapoda</taxon>
        <taxon>Insecta</taxon>
        <taxon>Pterygota</taxon>
        <taxon>Neoptera</taxon>
        <taxon>Paraneoptera</taxon>
        <taxon>Hemiptera</taxon>
        <taxon>Auchenorrhyncha</taxon>
        <taxon>Fulgoroidea</taxon>
        <taxon>Delphacidae</taxon>
        <taxon>Criomorphinae</taxon>
        <taxon>Laodelphax</taxon>
    </lineage>
</organism>
<evidence type="ECO:0000313" key="1">
    <source>
        <dbReference type="EMBL" id="RZF31831.1"/>
    </source>
</evidence>
<evidence type="ECO:0000313" key="3">
    <source>
        <dbReference type="Proteomes" id="UP000291343"/>
    </source>
</evidence>
<dbReference type="EMBL" id="QKKF02016774">
    <property type="protein sequence ID" value="RZF41321.1"/>
    <property type="molecule type" value="Genomic_DNA"/>
</dbReference>
<proteinExistence type="predicted"/>
<reference evidence="2" key="2">
    <citation type="submission" date="2019-02" db="EMBL/GenBank/DDBJ databases">
        <authorList>
            <person name="Zhu J."/>
            <person name="Jiang F."/>
            <person name="Wang X."/>
            <person name="Yang P."/>
            <person name="Bao Y."/>
            <person name="Zhao W."/>
            <person name="Wang W."/>
            <person name="Lu H."/>
            <person name="Wang Q."/>
            <person name="Cui N."/>
            <person name="Li J."/>
            <person name="Chen X."/>
            <person name="Luo L."/>
            <person name="Yu J."/>
            <person name="Kang L."/>
            <person name="Cui F."/>
        </authorList>
    </citation>
    <scope>NUCLEOTIDE SEQUENCE</scope>
    <source>
        <strain evidence="2">Lst14</strain>
        <tissue evidence="2">Whole body</tissue>
    </source>
</reference>
<protein>
    <submittedName>
        <fullName evidence="2">Uncharacterized protein</fullName>
    </submittedName>
</protein>
<name>A0A482X7P0_LAOST</name>
<sequence>MDAHPYVNKADIIRDAMTLNTPPAPIRLLFWLWFACAGLPPLRNRAAATFSARLWEPTIPSGASQCTANKIGLCGLAAGDIKLLTLILN</sequence>
<dbReference type="Proteomes" id="UP000291343">
    <property type="component" value="Unassembled WGS sequence"/>
</dbReference>
<dbReference type="InParanoid" id="A0A482X7P0"/>
<gene>
    <name evidence="2" type="ORF">LSTR_LSTR000035</name>
    <name evidence="1" type="ORF">LSTR_LSTR016087</name>
</gene>